<feature type="region of interest" description="Disordered" evidence="2">
    <location>
        <begin position="165"/>
        <end position="218"/>
    </location>
</feature>
<accession>A0ABQ7PX60</accession>
<evidence type="ECO:0000256" key="2">
    <source>
        <dbReference type="SAM" id="MobiDB-lite"/>
    </source>
</evidence>
<evidence type="ECO:0000256" key="1">
    <source>
        <dbReference type="PROSITE-ProRule" id="PRU01263"/>
    </source>
</evidence>
<comment type="caution">
    <text evidence="4">The sequence shown here is derived from an EMBL/GenBank/DDBJ whole genome shotgun (WGS) entry which is preliminary data.</text>
</comment>
<name>A0ABQ7PX60_PLUXY</name>
<dbReference type="Gene3D" id="3.40.1800.20">
    <property type="match status" value="1"/>
</dbReference>
<keyword evidence="1" id="KW-0862">Zinc</keyword>
<reference evidence="4 5" key="1">
    <citation type="submission" date="2021-06" db="EMBL/GenBank/DDBJ databases">
        <title>A haploid diamondback moth (Plutella xylostella L.) genome assembly resolves 31 chromosomes and identifies a diamide resistance mutation.</title>
        <authorList>
            <person name="Ward C.M."/>
            <person name="Perry K.D."/>
            <person name="Baker G."/>
            <person name="Powis K."/>
            <person name="Heckel D.G."/>
            <person name="Baxter S.W."/>
        </authorList>
    </citation>
    <scope>NUCLEOTIDE SEQUENCE [LARGE SCALE GENOMIC DNA]</scope>
    <source>
        <strain evidence="4 5">LV</strain>
        <tissue evidence="4">Single pupa</tissue>
    </source>
</reference>
<evidence type="ECO:0000313" key="5">
    <source>
        <dbReference type="Proteomes" id="UP000823941"/>
    </source>
</evidence>
<dbReference type="Pfam" id="PF07776">
    <property type="entry name" value="zf-AD"/>
    <property type="match status" value="1"/>
</dbReference>
<keyword evidence="5" id="KW-1185">Reference proteome</keyword>
<keyword evidence="1" id="KW-0479">Metal-binding</keyword>
<dbReference type="PANTHER" id="PTHR39942:SF1">
    <property type="entry name" value="BCDNA.LD26519-RELATED"/>
    <property type="match status" value="1"/>
</dbReference>
<proteinExistence type="predicted"/>
<evidence type="ECO:0000259" key="3">
    <source>
        <dbReference type="PROSITE" id="PS51915"/>
    </source>
</evidence>
<feature type="compositionally biased region" description="Basic and acidic residues" evidence="2">
    <location>
        <begin position="180"/>
        <end position="194"/>
    </location>
</feature>
<dbReference type="PROSITE" id="PS51915">
    <property type="entry name" value="ZAD"/>
    <property type="match status" value="1"/>
</dbReference>
<feature type="binding site" evidence="1">
    <location>
        <position position="53"/>
    </location>
    <ligand>
        <name>Zn(2+)</name>
        <dbReference type="ChEBI" id="CHEBI:29105"/>
    </ligand>
</feature>
<dbReference type="Proteomes" id="UP000823941">
    <property type="component" value="Chromosome 27"/>
</dbReference>
<dbReference type="InterPro" id="IPR012934">
    <property type="entry name" value="Znf_AD"/>
</dbReference>
<organism evidence="4 5">
    <name type="scientific">Plutella xylostella</name>
    <name type="common">Diamondback moth</name>
    <name type="synonym">Plutella maculipennis</name>
    <dbReference type="NCBI Taxonomy" id="51655"/>
    <lineage>
        <taxon>Eukaryota</taxon>
        <taxon>Metazoa</taxon>
        <taxon>Ecdysozoa</taxon>
        <taxon>Arthropoda</taxon>
        <taxon>Hexapoda</taxon>
        <taxon>Insecta</taxon>
        <taxon>Pterygota</taxon>
        <taxon>Neoptera</taxon>
        <taxon>Endopterygota</taxon>
        <taxon>Lepidoptera</taxon>
        <taxon>Glossata</taxon>
        <taxon>Ditrysia</taxon>
        <taxon>Yponomeutoidea</taxon>
        <taxon>Plutellidae</taxon>
        <taxon>Plutella</taxon>
    </lineage>
</organism>
<dbReference type="EMBL" id="JAHIBW010000027">
    <property type="protein sequence ID" value="KAG7297079.1"/>
    <property type="molecule type" value="Genomic_DNA"/>
</dbReference>
<feature type="binding site" evidence="1">
    <location>
        <position position="8"/>
    </location>
    <ligand>
        <name>Zn(2+)</name>
        <dbReference type="ChEBI" id="CHEBI:29105"/>
    </ligand>
</feature>
<protein>
    <recommendedName>
        <fullName evidence="3">ZAD domain-containing protein</fullName>
    </recommendedName>
</protein>
<feature type="binding site" evidence="1">
    <location>
        <position position="11"/>
    </location>
    <ligand>
        <name>Zn(2+)</name>
        <dbReference type="ChEBI" id="CHEBI:29105"/>
    </ligand>
</feature>
<keyword evidence="1" id="KW-0863">Zinc-finger</keyword>
<feature type="compositionally biased region" description="Polar residues" evidence="2">
    <location>
        <begin position="165"/>
        <end position="177"/>
    </location>
</feature>
<evidence type="ECO:0000313" key="4">
    <source>
        <dbReference type="EMBL" id="KAG7297079.1"/>
    </source>
</evidence>
<gene>
    <name evidence="4" type="ORF">JYU34_020015</name>
</gene>
<dbReference type="SUPFAM" id="SSF57716">
    <property type="entry name" value="Glucocorticoid receptor-like (DNA-binding domain)"/>
    <property type="match status" value="1"/>
</dbReference>
<feature type="binding site" evidence="1">
    <location>
        <position position="56"/>
    </location>
    <ligand>
        <name>Zn(2+)</name>
        <dbReference type="ChEBI" id="CHEBI:29105"/>
    </ligand>
</feature>
<feature type="domain" description="ZAD" evidence="3">
    <location>
        <begin position="6"/>
        <end position="80"/>
    </location>
</feature>
<sequence>MELGKKSCRLCLTETDFNVSLFGSYCRKTNMLDKILVCLRLPIEENENLDTICHKCADNVERYYEFITYIKKAQAKVGSSQRYVEPRHVNTKHENETHNVHMNKRLVTSYVREQVFDTDYTFSFLDAPNEEKKETRPSSPLFSYLSPPNVLKDSFKDSLKETVWKTPQQKTKYGSQRSPKRSERIRAGNRASDRPRHHSRDLFESQSQDVEEHEPRSFDWKVTPEDNIIKRVRENCFGLSNF</sequence>
<dbReference type="PANTHER" id="PTHR39942">
    <property type="entry name" value="BCDNA.LD26519-RELATED"/>
    <property type="match status" value="1"/>
</dbReference>